<comment type="similarity">
    <text evidence="2">Belongs to the mitochondrion-specific ribosomal protein mL53 family.</text>
</comment>
<dbReference type="GO" id="GO:0005840">
    <property type="term" value="C:ribosome"/>
    <property type="evidence" value="ECO:0007669"/>
    <property type="project" value="UniProtKB-KW"/>
</dbReference>
<protein>
    <recommendedName>
        <fullName evidence="6">Large ribosomal subunit protein mL53</fullName>
    </recommendedName>
</protein>
<keyword evidence="3 7" id="KW-0689">Ribosomal protein</keyword>
<dbReference type="InterPro" id="IPR042776">
    <property type="entry name" value="Ribosomal_mL53_fung"/>
</dbReference>
<evidence type="ECO:0000313" key="8">
    <source>
        <dbReference type="Proteomes" id="UP001447188"/>
    </source>
</evidence>
<gene>
    <name evidence="7" type="primary">MRPL44</name>
    <name evidence="7" type="ORF">Q9L58_006631</name>
</gene>
<accession>A0ABR3GEW1</accession>
<name>A0ABR3GEW1_9PEZI</name>
<keyword evidence="5" id="KW-0687">Ribonucleoprotein</keyword>
<organism evidence="7 8">
    <name type="scientific">Discina gigas</name>
    <dbReference type="NCBI Taxonomy" id="1032678"/>
    <lineage>
        <taxon>Eukaryota</taxon>
        <taxon>Fungi</taxon>
        <taxon>Dikarya</taxon>
        <taxon>Ascomycota</taxon>
        <taxon>Pezizomycotina</taxon>
        <taxon>Pezizomycetes</taxon>
        <taxon>Pezizales</taxon>
        <taxon>Discinaceae</taxon>
        <taxon>Discina</taxon>
    </lineage>
</organism>
<keyword evidence="8" id="KW-1185">Reference proteome</keyword>
<evidence type="ECO:0000256" key="1">
    <source>
        <dbReference type="ARBA" id="ARBA00004173"/>
    </source>
</evidence>
<dbReference type="PANTHER" id="PTHR28236">
    <property type="entry name" value="54S RIBOSOMAL PROTEIN L44, MITOCHONDRIAL"/>
    <property type="match status" value="1"/>
</dbReference>
<keyword evidence="4" id="KW-0496">Mitochondrion</keyword>
<comment type="caution">
    <text evidence="7">The sequence shown here is derived from an EMBL/GenBank/DDBJ whole genome shotgun (WGS) entry which is preliminary data.</text>
</comment>
<dbReference type="EMBL" id="JBBBZM010000094">
    <property type="protein sequence ID" value="KAL0634460.1"/>
    <property type="molecule type" value="Genomic_DNA"/>
</dbReference>
<evidence type="ECO:0000256" key="4">
    <source>
        <dbReference type="ARBA" id="ARBA00023128"/>
    </source>
</evidence>
<evidence type="ECO:0000256" key="6">
    <source>
        <dbReference type="ARBA" id="ARBA00035180"/>
    </source>
</evidence>
<dbReference type="PANTHER" id="PTHR28236:SF1">
    <property type="entry name" value="LARGE RIBOSOMAL SUBUNIT PROTEIN ML53"/>
    <property type="match status" value="1"/>
</dbReference>
<dbReference type="InterPro" id="IPR019716">
    <property type="entry name" value="Ribosomal_mL53"/>
</dbReference>
<evidence type="ECO:0000313" key="7">
    <source>
        <dbReference type="EMBL" id="KAL0634460.1"/>
    </source>
</evidence>
<comment type="subcellular location">
    <subcellularLocation>
        <location evidence="1">Mitochondrion</location>
    </subcellularLocation>
</comment>
<dbReference type="Gene3D" id="3.40.30.10">
    <property type="entry name" value="Glutaredoxin"/>
    <property type="match status" value="1"/>
</dbReference>
<dbReference type="Proteomes" id="UP001447188">
    <property type="component" value="Unassembled WGS sequence"/>
</dbReference>
<proteinExistence type="inferred from homology"/>
<sequence length="96" mass="10775">MIVRYISKVTVAFNPFSPRARTARLFVSLLPPDARMTMRINTVVLPRDSEEGGSVHVVFKDGKEVKLDTSKMGISDVVEECDRHSRTLQRKDALTG</sequence>
<evidence type="ECO:0000256" key="5">
    <source>
        <dbReference type="ARBA" id="ARBA00023274"/>
    </source>
</evidence>
<evidence type="ECO:0000256" key="2">
    <source>
        <dbReference type="ARBA" id="ARBA00005557"/>
    </source>
</evidence>
<reference evidence="7 8" key="1">
    <citation type="submission" date="2024-02" db="EMBL/GenBank/DDBJ databases">
        <title>Discinaceae phylogenomics.</title>
        <authorList>
            <person name="Dirks A.C."/>
            <person name="James T.Y."/>
        </authorList>
    </citation>
    <scope>NUCLEOTIDE SEQUENCE [LARGE SCALE GENOMIC DNA]</scope>
    <source>
        <strain evidence="7 8">ACD0624</strain>
    </source>
</reference>
<dbReference type="Pfam" id="PF10780">
    <property type="entry name" value="MRP_L53"/>
    <property type="match status" value="1"/>
</dbReference>
<evidence type="ECO:0000256" key="3">
    <source>
        <dbReference type="ARBA" id="ARBA00022980"/>
    </source>
</evidence>